<gene>
    <name evidence="1" type="ORF">E2C01_034973</name>
</gene>
<comment type="caution">
    <text evidence="1">The sequence shown here is derived from an EMBL/GenBank/DDBJ whole genome shotgun (WGS) entry which is preliminary data.</text>
</comment>
<sequence length="77" mass="8509">MGSFVRQITPTPCCTVVRETHSTVRNNTAQHNTAFPAPSLNSSLMLDCKRHPILRVLTLNLTVAAHTFTTAVQHPQQ</sequence>
<evidence type="ECO:0000313" key="1">
    <source>
        <dbReference type="EMBL" id="MPC41383.1"/>
    </source>
</evidence>
<dbReference type="EMBL" id="VSRR010005036">
    <property type="protein sequence ID" value="MPC41383.1"/>
    <property type="molecule type" value="Genomic_DNA"/>
</dbReference>
<evidence type="ECO:0000313" key="2">
    <source>
        <dbReference type="Proteomes" id="UP000324222"/>
    </source>
</evidence>
<dbReference type="AlphaFoldDB" id="A0A5B7F8G9"/>
<accession>A0A5B7F8G9</accession>
<reference evidence="1 2" key="1">
    <citation type="submission" date="2019-05" db="EMBL/GenBank/DDBJ databases">
        <title>Another draft genome of Portunus trituberculatus and its Hox gene families provides insights of decapod evolution.</title>
        <authorList>
            <person name="Jeong J.-H."/>
            <person name="Song I."/>
            <person name="Kim S."/>
            <person name="Choi T."/>
            <person name="Kim D."/>
            <person name="Ryu S."/>
            <person name="Kim W."/>
        </authorList>
    </citation>
    <scope>NUCLEOTIDE SEQUENCE [LARGE SCALE GENOMIC DNA]</scope>
    <source>
        <tissue evidence="1">Muscle</tissue>
    </source>
</reference>
<protein>
    <submittedName>
        <fullName evidence="1">Uncharacterized protein</fullName>
    </submittedName>
</protein>
<organism evidence="1 2">
    <name type="scientific">Portunus trituberculatus</name>
    <name type="common">Swimming crab</name>
    <name type="synonym">Neptunus trituberculatus</name>
    <dbReference type="NCBI Taxonomy" id="210409"/>
    <lineage>
        <taxon>Eukaryota</taxon>
        <taxon>Metazoa</taxon>
        <taxon>Ecdysozoa</taxon>
        <taxon>Arthropoda</taxon>
        <taxon>Crustacea</taxon>
        <taxon>Multicrustacea</taxon>
        <taxon>Malacostraca</taxon>
        <taxon>Eumalacostraca</taxon>
        <taxon>Eucarida</taxon>
        <taxon>Decapoda</taxon>
        <taxon>Pleocyemata</taxon>
        <taxon>Brachyura</taxon>
        <taxon>Eubrachyura</taxon>
        <taxon>Portunoidea</taxon>
        <taxon>Portunidae</taxon>
        <taxon>Portuninae</taxon>
        <taxon>Portunus</taxon>
    </lineage>
</organism>
<keyword evidence="2" id="KW-1185">Reference proteome</keyword>
<proteinExistence type="predicted"/>
<dbReference type="Proteomes" id="UP000324222">
    <property type="component" value="Unassembled WGS sequence"/>
</dbReference>
<name>A0A5B7F8G9_PORTR</name>